<dbReference type="Proteomes" id="UP000507222">
    <property type="component" value="Unassembled WGS sequence"/>
</dbReference>
<organism evidence="2 3">
    <name type="scientific">Prunus armeniaca</name>
    <name type="common">Apricot</name>
    <name type="synonym">Armeniaca vulgaris</name>
    <dbReference type="NCBI Taxonomy" id="36596"/>
    <lineage>
        <taxon>Eukaryota</taxon>
        <taxon>Viridiplantae</taxon>
        <taxon>Streptophyta</taxon>
        <taxon>Embryophyta</taxon>
        <taxon>Tracheophyta</taxon>
        <taxon>Spermatophyta</taxon>
        <taxon>Magnoliopsida</taxon>
        <taxon>eudicotyledons</taxon>
        <taxon>Gunneridae</taxon>
        <taxon>Pentapetalae</taxon>
        <taxon>rosids</taxon>
        <taxon>fabids</taxon>
        <taxon>Rosales</taxon>
        <taxon>Rosaceae</taxon>
        <taxon>Amygdaloideae</taxon>
        <taxon>Amygdaleae</taxon>
        <taxon>Prunus</taxon>
    </lineage>
</organism>
<gene>
    <name evidence="2" type="ORF">CURHAP_LOCUS13384</name>
</gene>
<protein>
    <submittedName>
        <fullName evidence="2">Uncharacterized protein</fullName>
    </submittedName>
</protein>
<keyword evidence="1" id="KW-0732">Signal</keyword>
<evidence type="ECO:0000256" key="1">
    <source>
        <dbReference type="SAM" id="SignalP"/>
    </source>
</evidence>
<name>A0A6J5U2T8_PRUAR</name>
<evidence type="ECO:0000313" key="3">
    <source>
        <dbReference type="Proteomes" id="UP000507222"/>
    </source>
</evidence>
<proteinExistence type="predicted"/>
<accession>A0A6J5U2T8</accession>
<dbReference type="AlphaFoldDB" id="A0A6J5U2T8"/>
<evidence type="ECO:0000313" key="2">
    <source>
        <dbReference type="EMBL" id="CAB4268848.1"/>
    </source>
</evidence>
<feature type="chain" id="PRO_5027101311" evidence="1">
    <location>
        <begin position="29"/>
        <end position="56"/>
    </location>
</feature>
<sequence>MRFARCPGPCCFGKRAWTLGLLAILGAGLHDYDGCLEKFGVGFWAGPFRARSRVEG</sequence>
<dbReference type="EMBL" id="CAEKDK010000002">
    <property type="protein sequence ID" value="CAB4268848.1"/>
    <property type="molecule type" value="Genomic_DNA"/>
</dbReference>
<reference evidence="2 3" key="1">
    <citation type="submission" date="2020-05" db="EMBL/GenBank/DDBJ databases">
        <authorList>
            <person name="Campoy J."/>
            <person name="Schneeberger K."/>
            <person name="Spophaly S."/>
        </authorList>
    </citation>
    <scope>NUCLEOTIDE SEQUENCE [LARGE SCALE GENOMIC DNA]</scope>
    <source>
        <strain evidence="2">PruArmRojPasFocal</strain>
    </source>
</reference>
<feature type="signal peptide" evidence="1">
    <location>
        <begin position="1"/>
        <end position="28"/>
    </location>
</feature>